<protein>
    <submittedName>
        <fullName evidence="1">Uncharacterized protein</fullName>
    </submittedName>
</protein>
<dbReference type="RefSeq" id="WP_227118806.1">
    <property type="nucleotide sequence ID" value="NZ_LT598928.1"/>
</dbReference>
<reference evidence="1" key="1">
    <citation type="submission" date="2016-04" db="EMBL/GenBank/DDBJ databases">
        <authorList>
            <person name="Evans L.H."/>
            <person name="Alamgir A."/>
            <person name="Owens N."/>
            <person name="Weber N.D."/>
            <person name="Virtaneva K."/>
            <person name="Barbian K."/>
            <person name="Babar A."/>
            <person name="Rosenke K."/>
        </authorList>
    </citation>
    <scope>NUCLEOTIDE SEQUENCE</scope>
    <source>
        <strain evidence="1">92-2</strain>
    </source>
</reference>
<name>A0A212K9S1_9BACT</name>
<sequence length="516" mass="54903">MKKAYLPAAVVILIAAGFLGLFFGLSPLVEGQVQRGIQNIGISGDGISTQAAVDRVEFSPLSRTLTLYGLRLRGETPQGPLAYEVAEVSLRIPLRMLLAYTPLRSMVLKDVGMMPVAENIVVRNLALRTPEARGSVQREEIDELRSQSELVARFLDGAPIDALAATYLMSADKAHSFFLSVSIPGKEGLAQLTIKESLIKGWDGASVEHMRIEDMQSRLDGHESMRMASFEANGLTLPELGLLHRLMDAAAMSENDMDAAVKALGPIVEEILAADPPLVRQVRASGMTFAVENGSVTVGSVGFDWLSNSPRHTTSFIRDLAASKSLLEDASGLAMPALKANMTFESLGLSTASHKKTMSIKAEGLADVNCSFTLYDAGIISTSEQALLMQSFSDLHLAVKDHGVLAWVGLNLSHDGRAAATALHQTLDKGLDLAPTPQNNAIRQALLTFVQRPGQLEAASAKGQRIGILQILAALNDPGALFTCSAVAGQKTLEEQINALAAQTAKTSAPAEAAGK</sequence>
<gene>
    <name evidence="1" type="ORF">KM92DES2_12502</name>
</gene>
<evidence type="ECO:0000313" key="1">
    <source>
        <dbReference type="EMBL" id="SBW08489.1"/>
    </source>
</evidence>
<organism evidence="1">
    <name type="scientific">uncultured Desulfovibrio sp</name>
    <dbReference type="NCBI Taxonomy" id="167968"/>
    <lineage>
        <taxon>Bacteria</taxon>
        <taxon>Pseudomonadati</taxon>
        <taxon>Thermodesulfobacteriota</taxon>
        <taxon>Desulfovibrionia</taxon>
        <taxon>Desulfovibrionales</taxon>
        <taxon>Desulfovibrionaceae</taxon>
        <taxon>Desulfovibrio</taxon>
        <taxon>environmental samples</taxon>
    </lineage>
</organism>
<accession>A0A212K9S1</accession>
<dbReference type="EMBL" id="FLUP01000001">
    <property type="protein sequence ID" value="SBW08489.1"/>
    <property type="molecule type" value="Genomic_DNA"/>
</dbReference>
<dbReference type="AlphaFoldDB" id="A0A212K9S1"/>
<proteinExistence type="predicted"/>